<keyword evidence="4" id="KW-1185">Reference proteome</keyword>
<dbReference type="AlphaFoldDB" id="A0AAV9GHT8"/>
<comment type="caution">
    <text evidence="3">The sequence shown here is derived from an EMBL/GenBank/DDBJ whole genome shotgun (WGS) entry which is preliminary data.</text>
</comment>
<keyword evidence="2" id="KW-1133">Transmembrane helix</keyword>
<evidence type="ECO:0000313" key="3">
    <source>
        <dbReference type="EMBL" id="KAK4448324.1"/>
    </source>
</evidence>
<feature type="compositionally biased region" description="Low complexity" evidence="1">
    <location>
        <begin position="208"/>
        <end position="220"/>
    </location>
</feature>
<evidence type="ECO:0000256" key="2">
    <source>
        <dbReference type="SAM" id="Phobius"/>
    </source>
</evidence>
<dbReference type="Proteomes" id="UP001321760">
    <property type="component" value="Unassembled WGS sequence"/>
</dbReference>
<accession>A0AAV9GHT8</accession>
<dbReference type="EMBL" id="MU865943">
    <property type="protein sequence ID" value="KAK4448324.1"/>
    <property type="molecule type" value="Genomic_DNA"/>
</dbReference>
<dbReference type="PANTHER" id="PTHR16861">
    <property type="entry name" value="GLYCOPROTEIN 38"/>
    <property type="match status" value="1"/>
</dbReference>
<protein>
    <recommendedName>
        <fullName evidence="5">Mid2 domain-containing protein</fullName>
    </recommendedName>
</protein>
<gene>
    <name evidence="3" type="ORF">QBC34DRAFT_407216</name>
</gene>
<name>A0AAV9GHT8_9PEZI</name>
<keyword evidence="2" id="KW-0472">Membrane</keyword>
<organism evidence="3 4">
    <name type="scientific">Podospora aff. communis PSN243</name>
    <dbReference type="NCBI Taxonomy" id="3040156"/>
    <lineage>
        <taxon>Eukaryota</taxon>
        <taxon>Fungi</taxon>
        <taxon>Dikarya</taxon>
        <taxon>Ascomycota</taxon>
        <taxon>Pezizomycotina</taxon>
        <taxon>Sordariomycetes</taxon>
        <taxon>Sordariomycetidae</taxon>
        <taxon>Sordariales</taxon>
        <taxon>Podosporaceae</taxon>
        <taxon>Podospora</taxon>
    </lineage>
</organism>
<feature type="compositionally biased region" description="Low complexity" evidence="1">
    <location>
        <begin position="186"/>
        <end position="197"/>
    </location>
</feature>
<dbReference type="PANTHER" id="PTHR16861:SF4">
    <property type="entry name" value="SH3 DOMAIN PROTEIN (AFU_ORTHOLOGUE AFUA_1G13610)"/>
    <property type="match status" value="1"/>
</dbReference>
<reference evidence="3" key="1">
    <citation type="journal article" date="2023" name="Mol. Phylogenet. Evol.">
        <title>Genome-scale phylogeny and comparative genomics of the fungal order Sordariales.</title>
        <authorList>
            <person name="Hensen N."/>
            <person name="Bonometti L."/>
            <person name="Westerberg I."/>
            <person name="Brannstrom I.O."/>
            <person name="Guillou S."/>
            <person name="Cros-Aarteil S."/>
            <person name="Calhoun S."/>
            <person name="Haridas S."/>
            <person name="Kuo A."/>
            <person name="Mondo S."/>
            <person name="Pangilinan J."/>
            <person name="Riley R."/>
            <person name="LaButti K."/>
            <person name="Andreopoulos B."/>
            <person name="Lipzen A."/>
            <person name="Chen C."/>
            <person name="Yan M."/>
            <person name="Daum C."/>
            <person name="Ng V."/>
            <person name="Clum A."/>
            <person name="Steindorff A."/>
            <person name="Ohm R.A."/>
            <person name="Martin F."/>
            <person name="Silar P."/>
            <person name="Natvig D.O."/>
            <person name="Lalanne C."/>
            <person name="Gautier V."/>
            <person name="Ament-Velasquez S.L."/>
            <person name="Kruys A."/>
            <person name="Hutchinson M.I."/>
            <person name="Powell A.J."/>
            <person name="Barry K."/>
            <person name="Miller A.N."/>
            <person name="Grigoriev I.V."/>
            <person name="Debuchy R."/>
            <person name="Gladieux P."/>
            <person name="Hiltunen Thoren M."/>
            <person name="Johannesson H."/>
        </authorList>
    </citation>
    <scope>NUCLEOTIDE SEQUENCE</scope>
    <source>
        <strain evidence="3">PSN243</strain>
    </source>
</reference>
<keyword evidence="2" id="KW-0812">Transmembrane</keyword>
<evidence type="ECO:0000313" key="4">
    <source>
        <dbReference type="Proteomes" id="UP001321760"/>
    </source>
</evidence>
<evidence type="ECO:0008006" key="5">
    <source>
        <dbReference type="Google" id="ProtNLM"/>
    </source>
</evidence>
<feature type="region of interest" description="Disordered" evidence="1">
    <location>
        <begin position="255"/>
        <end position="280"/>
    </location>
</feature>
<feature type="region of interest" description="Disordered" evidence="1">
    <location>
        <begin position="186"/>
        <end position="220"/>
    </location>
</feature>
<feature type="transmembrane region" description="Helical" evidence="2">
    <location>
        <begin position="223"/>
        <end position="249"/>
    </location>
</feature>
<sequence length="324" mass="32928">MVVTNAERTNLGPLTTTFTAPASCMVAFGACPGCNTAWMGQLCNREGVHDADACWPETTPGVLPNPPAFDGKGFYSPGLICPSAFEPACSATAGGQSNWPVQFIMTAGETAIGCCPLGFQCENVMNGQTCVMTKATPASNTVLCVSGTVITGGAQVTASTATGDPLLRVYAPLVQLVFKESDIASSSTSSSSAQTSIPGAGTTSDLGNNPNNSDSSSQPSAGLGAGVVAGIVVGVIALLLGVAVAAFLVGRKRRRDKDLGSHAGGPAPPPDHQYSSVPKNEAVKVVEVDSLAQRPELGTDYRPELQSAPVPVRQELPGSTATSS</sequence>
<proteinExistence type="predicted"/>
<reference evidence="3" key="2">
    <citation type="submission" date="2023-05" db="EMBL/GenBank/DDBJ databases">
        <authorList>
            <consortium name="Lawrence Berkeley National Laboratory"/>
            <person name="Steindorff A."/>
            <person name="Hensen N."/>
            <person name="Bonometti L."/>
            <person name="Westerberg I."/>
            <person name="Brannstrom I.O."/>
            <person name="Guillou S."/>
            <person name="Cros-Aarteil S."/>
            <person name="Calhoun S."/>
            <person name="Haridas S."/>
            <person name="Kuo A."/>
            <person name="Mondo S."/>
            <person name="Pangilinan J."/>
            <person name="Riley R."/>
            <person name="Labutti K."/>
            <person name="Andreopoulos B."/>
            <person name="Lipzen A."/>
            <person name="Chen C."/>
            <person name="Yanf M."/>
            <person name="Daum C."/>
            <person name="Ng V."/>
            <person name="Clum A."/>
            <person name="Ohm R."/>
            <person name="Martin F."/>
            <person name="Silar P."/>
            <person name="Natvig D."/>
            <person name="Lalanne C."/>
            <person name="Gautier V."/>
            <person name="Ament-Velasquez S.L."/>
            <person name="Kruys A."/>
            <person name="Hutchinson M.I."/>
            <person name="Powell A.J."/>
            <person name="Barry K."/>
            <person name="Miller A.N."/>
            <person name="Grigoriev I.V."/>
            <person name="Debuchy R."/>
            <person name="Gladieux P."/>
            <person name="Thoren M.H."/>
            <person name="Johannesson H."/>
        </authorList>
    </citation>
    <scope>NUCLEOTIDE SEQUENCE</scope>
    <source>
        <strain evidence="3">PSN243</strain>
    </source>
</reference>
<evidence type="ECO:0000256" key="1">
    <source>
        <dbReference type="SAM" id="MobiDB-lite"/>
    </source>
</evidence>
<feature type="region of interest" description="Disordered" evidence="1">
    <location>
        <begin position="293"/>
        <end position="324"/>
    </location>
</feature>